<keyword evidence="6" id="KW-0378">Hydrolase</keyword>
<gene>
    <name evidence="9" type="ORF">C7U54_12740</name>
</gene>
<evidence type="ECO:0000256" key="2">
    <source>
        <dbReference type="ARBA" id="ARBA00012180"/>
    </source>
</evidence>
<evidence type="ECO:0000313" key="10">
    <source>
        <dbReference type="Proteomes" id="UP000240974"/>
    </source>
</evidence>
<dbReference type="InterPro" id="IPR003593">
    <property type="entry name" value="AAA+_ATPase"/>
</dbReference>
<dbReference type="Gene3D" id="3.40.970.10">
    <property type="entry name" value="Ribonuclease H1, N-terminal domain"/>
    <property type="match status" value="1"/>
</dbReference>
<evidence type="ECO:0000256" key="1">
    <source>
        <dbReference type="ARBA" id="ARBA00001946"/>
    </source>
</evidence>
<evidence type="ECO:0000256" key="4">
    <source>
        <dbReference type="ARBA" id="ARBA00022723"/>
    </source>
</evidence>
<dbReference type="GO" id="GO:0046872">
    <property type="term" value="F:metal ion binding"/>
    <property type="evidence" value="ECO:0007669"/>
    <property type="project" value="UniProtKB-KW"/>
</dbReference>
<comment type="cofactor">
    <cofactor evidence="1">
        <name>Mg(2+)</name>
        <dbReference type="ChEBI" id="CHEBI:18420"/>
    </cofactor>
</comment>
<keyword evidence="10" id="KW-1185">Reference proteome</keyword>
<evidence type="ECO:0000259" key="8">
    <source>
        <dbReference type="SMART" id="SM00382"/>
    </source>
</evidence>
<dbReference type="InterPro" id="IPR011320">
    <property type="entry name" value="RNase_H1_N"/>
</dbReference>
<sequence>MCNISQVLYHFYPITKSYKYVIIETRSDIMKYYAVKKGRHPGIYNTWEECQNEVNQFKNAQFKSFTSKEEAWNYLNENTQKTDKPSLSKDQYNAYNQLISGKNIFLTGGAGTGKSFVLKLFISEMEKQNKKVIVCAPTGIAAINIQGVTIHRCFQVSPEPQVIKHIQKVPQVVQESDIIIIDEISMCRVDLFDFVVRTITKAEEKSLSRKQIVVVGDFFQLPPVTTDNDREVLEKIYEHYHKGYAFESTNWKDLDFQTVELKEVIRQKDPEFVHELNKARIGDYSCVSYFNTHSQKELFENGIILTATNKKAEQINQDKLSKLPNKAKVYHSRIVGDVKNSDKPTLDELHLKIGARVMVLINDTEQDLYQNGSFGKVYKLEDDCVTVMLDTNKTLVTFGYHEWAIENYVLSKKKDGDIEDHQLSKEKVGAFYQIPLKLAYAITMHKSQGQTYDQVNLIPYSFDNGQLYVALSRVKSIEGLCLINQLRQENLICSQEVKDFYHIGSSKNKDNLIYELGKKVLETYPKEIQDLIDEIHKIDRKG</sequence>
<dbReference type="GO" id="GO:0000723">
    <property type="term" value="P:telomere maintenance"/>
    <property type="evidence" value="ECO:0007669"/>
    <property type="project" value="InterPro"/>
</dbReference>
<dbReference type="GO" id="GO:0004523">
    <property type="term" value="F:RNA-DNA hybrid ribonuclease activity"/>
    <property type="evidence" value="ECO:0007669"/>
    <property type="project" value="UniProtKB-EC"/>
</dbReference>
<dbReference type="FunFam" id="3.40.970.10:FF:000001">
    <property type="entry name" value="Ribonuclease H1"/>
    <property type="match status" value="1"/>
</dbReference>
<dbReference type="GO" id="GO:0006281">
    <property type="term" value="P:DNA repair"/>
    <property type="evidence" value="ECO:0007669"/>
    <property type="project" value="InterPro"/>
</dbReference>
<reference evidence="9 10" key="1">
    <citation type="journal article" date="2019" name="Int. J. Syst. Evol. Microbiol.">
        <title>Faecalibacillus intestinalis gen. nov., sp. nov. and Faecalibacillus faecis sp. nov., isolated from human faeces.</title>
        <authorList>
            <person name="Seo B."/>
            <person name="Jeon K."/>
            <person name="Baek I."/>
            <person name="Lee Y.M."/>
            <person name="Baek K."/>
            <person name="Ko G."/>
        </authorList>
    </citation>
    <scope>NUCLEOTIDE SEQUENCE [LARGE SCALE GENOMIC DNA]</scope>
    <source>
        <strain evidence="9 10">SNUG30099</strain>
    </source>
</reference>
<dbReference type="SMART" id="SM00382">
    <property type="entry name" value="AAA"/>
    <property type="match status" value="1"/>
</dbReference>
<feature type="domain" description="AAA+ ATPase" evidence="8">
    <location>
        <begin position="100"/>
        <end position="218"/>
    </location>
</feature>
<keyword evidence="7" id="KW-0460">Magnesium</keyword>
<dbReference type="InterPro" id="IPR037056">
    <property type="entry name" value="RNase_H1_N_sf"/>
</dbReference>
<dbReference type="AlphaFoldDB" id="A0A2T3FN45"/>
<name>A0A2T3FN45_9FIRM</name>
<dbReference type="Pfam" id="PF01693">
    <property type="entry name" value="Cauli_VI"/>
    <property type="match status" value="1"/>
</dbReference>
<accession>A0A2T3FN45</accession>
<evidence type="ECO:0000313" key="9">
    <source>
        <dbReference type="EMBL" id="PST36717.1"/>
    </source>
</evidence>
<dbReference type="PANTHER" id="PTHR47642">
    <property type="entry name" value="ATP-DEPENDENT DNA HELICASE"/>
    <property type="match status" value="1"/>
</dbReference>
<dbReference type="CDD" id="cd18809">
    <property type="entry name" value="SF1_C_RecD"/>
    <property type="match status" value="1"/>
</dbReference>
<evidence type="ECO:0000256" key="7">
    <source>
        <dbReference type="ARBA" id="ARBA00022842"/>
    </source>
</evidence>
<keyword evidence="9" id="KW-0269">Exonuclease</keyword>
<protein>
    <recommendedName>
        <fullName evidence="2">ribonuclease H</fullName>
        <ecNumber evidence="2">3.1.26.4</ecNumber>
    </recommendedName>
</protein>
<keyword evidence="3" id="KW-0540">Nuclease</keyword>
<keyword evidence="4" id="KW-0479">Metal-binding</keyword>
<dbReference type="InterPro" id="IPR010285">
    <property type="entry name" value="DNA_helicase_pif1-like_DEAD"/>
</dbReference>
<proteinExistence type="predicted"/>
<evidence type="ECO:0000256" key="5">
    <source>
        <dbReference type="ARBA" id="ARBA00022759"/>
    </source>
</evidence>
<dbReference type="InterPro" id="IPR051055">
    <property type="entry name" value="PIF1_helicase"/>
</dbReference>
<dbReference type="EMBL" id="PYLQ01000025">
    <property type="protein sequence ID" value="PST36717.1"/>
    <property type="molecule type" value="Genomic_DNA"/>
</dbReference>
<keyword evidence="5" id="KW-0255">Endonuclease</keyword>
<dbReference type="SUPFAM" id="SSF52540">
    <property type="entry name" value="P-loop containing nucleoside triphosphate hydrolases"/>
    <property type="match status" value="2"/>
</dbReference>
<dbReference type="EC" id="3.1.26.4" evidence="2"/>
<organism evidence="9 10">
    <name type="scientific">Faecalibacillus intestinalis</name>
    <dbReference type="NCBI Taxonomy" id="1982626"/>
    <lineage>
        <taxon>Bacteria</taxon>
        <taxon>Bacillati</taxon>
        <taxon>Bacillota</taxon>
        <taxon>Erysipelotrichia</taxon>
        <taxon>Erysipelotrichales</taxon>
        <taxon>Coprobacillaceae</taxon>
        <taxon>Faecalibacillus</taxon>
    </lineage>
</organism>
<dbReference type="Proteomes" id="UP000240974">
    <property type="component" value="Unassembled WGS sequence"/>
</dbReference>
<evidence type="ECO:0000256" key="3">
    <source>
        <dbReference type="ARBA" id="ARBA00022722"/>
    </source>
</evidence>
<dbReference type="Gene3D" id="3.40.50.300">
    <property type="entry name" value="P-loop containing nucleotide triphosphate hydrolases"/>
    <property type="match status" value="2"/>
</dbReference>
<dbReference type="InterPro" id="IPR027417">
    <property type="entry name" value="P-loop_NTPase"/>
</dbReference>
<comment type="caution">
    <text evidence="9">The sequence shown here is derived from an EMBL/GenBank/DDBJ whole genome shotgun (WGS) entry which is preliminary data.</text>
</comment>
<evidence type="ECO:0000256" key="6">
    <source>
        <dbReference type="ARBA" id="ARBA00022801"/>
    </source>
</evidence>
<dbReference type="GO" id="GO:0004527">
    <property type="term" value="F:exonuclease activity"/>
    <property type="evidence" value="ECO:0007669"/>
    <property type="project" value="UniProtKB-KW"/>
</dbReference>
<dbReference type="Pfam" id="PF05970">
    <property type="entry name" value="PIF1"/>
    <property type="match status" value="1"/>
</dbReference>
<dbReference type="GO" id="GO:0003678">
    <property type="term" value="F:DNA helicase activity"/>
    <property type="evidence" value="ECO:0007669"/>
    <property type="project" value="InterPro"/>
</dbReference>